<keyword evidence="1" id="KW-1133">Transmembrane helix</keyword>
<gene>
    <name evidence="2" type="ORF">B4121_2054</name>
    <name evidence="3" type="ORF">CHCC15381_1306</name>
</gene>
<evidence type="ECO:0000313" key="4">
    <source>
        <dbReference type="Proteomes" id="UP000185604"/>
    </source>
</evidence>
<reference evidence="2 4" key="1">
    <citation type="journal article" date="2016" name="Front. Microbiol.">
        <title>High-Level Heat Resistance of Spores of Bacillus amyloliquefaciens and Bacillus licheniformis Results from the Presence of a spoVA Operon in a Tn1546 Transposon.</title>
        <authorList>
            <person name="Berendsen E.M."/>
            <person name="Koning R.A."/>
            <person name="Boekhorst J."/>
            <person name="de Jong A."/>
            <person name="Kuipers O.P."/>
            <person name="Wells-Bennik M.H."/>
        </authorList>
    </citation>
    <scope>NUCLEOTIDE SEQUENCE [LARGE SCALE GENOMIC DNA]</scope>
    <source>
        <strain evidence="2 4">B4121</strain>
    </source>
</reference>
<proteinExistence type="predicted"/>
<keyword evidence="5" id="KW-1185">Reference proteome</keyword>
<dbReference type="Proteomes" id="UP000429980">
    <property type="component" value="Unassembled WGS sequence"/>
</dbReference>
<evidence type="ECO:0000313" key="5">
    <source>
        <dbReference type="Proteomes" id="UP000429980"/>
    </source>
</evidence>
<evidence type="ECO:0000313" key="3">
    <source>
        <dbReference type="EMBL" id="TWL37070.1"/>
    </source>
</evidence>
<name>A0A6I7TR37_9BACI</name>
<evidence type="ECO:0000256" key="1">
    <source>
        <dbReference type="SAM" id="Phobius"/>
    </source>
</evidence>
<protein>
    <submittedName>
        <fullName evidence="2">Uncharacterized protein</fullName>
    </submittedName>
</protein>
<organism evidence="2 4">
    <name type="scientific">Bacillus paralicheniformis</name>
    <dbReference type="NCBI Taxonomy" id="1648923"/>
    <lineage>
        <taxon>Bacteria</taxon>
        <taxon>Bacillati</taxon>
        <taxon>Bacillota</taxon>
        <taxon>Bacilli</taxon>
        <taxon>Bacillales</taxon>
        <taxon>Bacillaceae</taxon>
        <taxon>Bacillus</taxon>
    </lineage>
</organism>
<sequence length="60" mass="7166">MVEYNRKRFQIKRRGTAERAFAKTGSPKTHPVLYRSFFLILLSYTIQVLGRKFLKKSQQM</sequence>
<accession>A0A6I7TR37</accession>
<dbReference type="AlphaFoldDB" id="A0A6I7TR37"/>
<dbReference type="EMBL" id="NILF01000044">
    <property type="protein sequence ID" value="TWL37070.1"/>
    <property type="molecule type" value="Genomic_DNA"/>
</dbReference>
<reference evidence="3 5" key="2">
    <citation type="submission" date="2019-06" db="EMBL/GenBank/DDBJ databases">
        <title>Genome sequence analysis of &gt;100 Bacillus licheniformis strains suggests intrinsic resistance to this species.</title>
        <authorList>
            <person name="Wels M."/>
            <person name="Siezen R.J."/>
            <person name="Johansen E."/>
            <person name="Stuer-Lauridsen B."/>
            <person name="Bjerre K."/>
            <person name="Nielsen B.K.K."/>
        </authorList>
    </citation>
    <scope>NUCLEOTIDE SEQUENCE [LARGE SCALE GENOMIC DNA]</scope>
    <source>
        <strain evidence="3 5">BAC-15381</strain>
    </source>
</reference>
<keyword evidence="1" id="KW-0812">Transmembrane</keyword>
<evidence type="ECO:0000313" key="2">
    <source>
        <dbReference type="EMBL" id="OLF93684.1"/>
    </source>
</evidence>
<keyword evidence="1" id="KW-0472">Membrane</keyword>
<feature type="transmembrane region" description="Helical" evidence="1">
    <location>
        <begin position="32"/>
        <end position="50"/>
    </location>
</feature>
<comment type="caution">
    <text evidence="2">The sequence shown here is derived from an EMBL/GenBank/DDBJ whole genome shotgun (WGS) entry which is preliminary data.</text>
</comment>
<dbReference type="EMBL" id="LKPO01000013">
    <property type="protein sequence ID" value="OLF93684.1"/>
    <property type="molecule type" value="Genomic_DNA"/>
</dbReference>
<dbReference type="Proteomes" id="UP000185604">
    <property type="component" value="Unassembled WGS sequence"/>
</dbReference>